<evidence type="ECO:0000313" key="2">
    <source>
        <dbReference type="Proteomes" id="UP001163835"/>
    </source>
</evidence>
<accession>A0ACC1TSP9</accession>
<dbReference type="EMBL" id="MU795290">
    <property type="protein sequence ID" value="KAJ3807616.1"/>
    <property type="molecule type" value="Genomic_DNA"/>
</dbReference>
<sequence>MPLAAQLYCSPDECDIAIWTCQVTKNRTLLAQVYAAFWRSSFGPADGYKPPHYQHPLYHSLFMRGISINTLALAVLEIAIISVQLMRVSAMPFVQQQNLPDILHPSPHLKFFPGKNLIERRDAASNCQNLSVNDLKQLPGFNNLVQKAKDKHGNGKYTIKTNDDHFPGNPALICVHGPAEVTYNSGTNKSPYCQPTTADAQGTLTGTNGTVAVTVLQGVQTTAQYTISSAASIGLSDMFQTQVGFPAITDLFDFFTTSVTITNTQTQSFMTQHTAQTTLTLTMASVEGDKCEAKEVVQQCTIPSTGKIQLVAQGTAWWEYESRTGDNDNKNAGKHYAWMLDINELPIHERSAHINFVGNMQVVTKGNYNGGNIGSPAISKAHSPALLSSALSGDVLSIGSPFPTTRSLIFNAYIRELLPLGCLDWGLGCTSEGDGNVDVNDVGVSADVFARSDGNWMDEEATAICSQRQS</sequence>
<comment type="caution">
    <text evidence="1">The sequence shown here is derived from an EMBL/GenBank/DDBJ whole genome shotgun (WGS) entry which is preliminary data.</text>
</comment>
<reference evidence="1" key="1">
    <citation type="submission" date="2022-09" db="EMBL/GenBank/DDBJ databases">
        <title>A Global Phylogenomic Analysis of the Shiitake Genus Lentinula.</title>
        <authorList>
            <consortium name="DOE Joint Genome Institute"/>
            <person name="Sierra-Patev S."/>
            <person name="Min B."/>
            <person name="Naranjo-Ortiz M."/>
            <person name="Looney B."/>
            <person name="Konkel Z."/>
            <person name="Slot J.C."/>
            <person name="Sakamoto Y."/>
            <person name="Steenwyk J.L."/>
            <person name="Rokas A."/>
            <person name="Carro J."/>
            <person name="Camarero S."/>
            <person name="Ferreira P."/>
            <person name="Molpeceres G."/>
            <person name="Ruiz-Duenas F.J."/>
            <person name="Serrano A."/>
            <person name="Henrissat B."/>
            <person name="Drula E."/>
            <person name="Hughes K.W."/>
            <person name="Mata J.L."/>
            <person name="Ishikawa N.K."/>
            <person name="Vargas-Isla R."/>
            <person name="Ushijima S."/>
            <person name="Smith C.A."/>
            <person name="Ahrendt S."/>
            <person name="Andreopoulos W."/>
            <person name="He G."/>
            <person name="Labutti K."/>
            <person name="Lipzen A."/>
            <person name="Ng V."/>
            <person name="Riley R."/>
            <person name="Sandor L."/>
            <person name="Barry K."/>
            <person name="Martinez A.T."/>
            <person name="Xiao Y."/>
            <person name="Gibbons J.G."/>
            <person name="Terashima K."/>
            <person name="Grigoriev I.V."/>
            <person name="Hibbett D.S."/>
        </authorList>
    </citation>
    <scope>NUCLEOTIDE SEQUENCE</scope>
    <source>
        <strain evidence="1">TMI1499</strain>
    </source>
</reference>
<organism evidence="1 2">
    <name type="scientific">Lentinula aff. lateritia</name>
    <dbReference type="NCBI Taxonomy" id="2804960"/>
    <lineage>
        <taxon>Eukaryota</taxon>
        <taxon>Fungi</taxon>
        <taxon>Dikarya</taxon>
        <taxon>Basidiomycota</taxon>
        <taxon>Agaricomycotina</taxon>
        <taxon>Agaricomycetes</taxon>
        <taxon>Agaricomycetidae</taxon>
        <taxon>Agaricales</taxon>
        <taxon>Marasmiineae</taxon>
        <taxon>Omphalotaceae</taxon>
        <taxon>Lentinula</taxon>
    </lineage>
</organism>
<name>A0ACC1TSP9_9AGAR</name>
<dbReference type="Proteomes" id="UP001163835">
    <property type="component" value="Unassembled WGS sequence"/>
</dbReference>
<protein>
    <submittedName>
        <fullName evidence="1">Uncharacterized protein</fullName>
    </submittedName>
</protein>
<proteinExistence type="predicted"/>
<keyword evidence="2" id="KW-1185">Reference proteome</keyword>
<evidence type="ECO:0000313" key="1">
    <source>
        <dbReference type="EMBL" id="KAJ3807616.1"/>
    </source>
</evidence>
<gene>
    <name evidence="1" type="ORF">F5876DRAFT_79552</name>
</gene>